<keyword evidence="3" id="KW-0342">GTP-binding</keyword>
<dbReference type="InterPro" id="IPR036390">
    <property type="entry name" value="WH_DNA-bd_sf"/>
</dbReference>
<proteinExistence type="predicted"/>
<dbReference type="SUPFAM" id="SSF46785">
    <property type="entry name" value="Winged helix' DNA-binding domain"/>
    <property type="match status" value="1"/>
</dbReference>
<dbReference type="Gene3D" id="1.10.10.10">
    <property type="entry name" value="Winged helix-like DNA-binding domain superfamily/Winged helix DNA-binding domain"/>
    <property type="match status" value="1"/>
</dbReference>
<dbReference type="Gene3D" id="3.40.50.300">
    <property type="entry name" value="P-loop containing nucleotide triphosphate hydrolases"/>
    <property type="match status" value="1"/>
</dbReference>
<gene>
    <name evidence="6" type="ORF">GCM10010140_30730</name>
</gene>
<name>A0ABQ2QX05_9ACTN</name>
<evidence type="ECO:0000259" key="5">
    <source>
        <dbReference type="PROSITE" id="PS51722"/>
    </source>
</evidence>
<evidence type="ECO:0000256" key="1">
    <source>
        <dbReference type="ARBA" id="ARBA00022741"/>
    </source>
</evidence>
<keyword evidence="2" id="KW-0648">Protein biosynthesis</keyword>
<reference evidence="7" key="1">
    <citation type="journal article" date="2019" name="Int. J. Syst. Evol. Microbiol.">
        <title>The Global Catalogue of Microorganisms (GCM) 10K type strain sequencing project: providing services to taxonomists for standard genome sequencing and annotation.</title>
        <authorList>
            <consortium name="The Broad Institute Genomics Platform"/>
            <consortium name="The Broad Institute Genome Sequencing Center for Infectious Disease"/>
            <person name="Wu L."/>
            <person name="Ma J."/>
        </authorList>
    </citation>
    <scope>NUCLEOTIDE SEQUENCE [LARGE SCALE GENOMIC DNA]</scope>
    <source>
        <strain evidence="7">JCM 3115</strain>
    </source>
</reference>
<dbReference type="InterPro" id="IPR027417">
    <property type="entry name" value="P-loop_NTPase"/>
</dbReference>
<dbReference type="InterPro" id="IPR000795">
    <property type="entry name" value="T_Tr_GTP-bd_dom"/>
</dbReference>
<keyword evidence="6" id="KW-0251">Elongation factor</keyword>
<dbReference type="GO" id="GO:0003746">
    <property type="term" value="F:translation elongation factor activity"/>
    <property type="evidence" value="ECO:0007669"/>
    <property type="project" value="UniProtKB-KW"/>
</dbReference>
<dbReference type="Gene3D" id="2.40.30.10">
    <property type="entry name" value="Translation factors"/>
    <property type="match status" value="1"/>
</dbReference>
<dbReference type="EMBL" id="BMQJ01000006">
    <property type="protein sequence ID" value="GGP98374.1"/>
    <property type="molecule type" value="Genomic_DNA"/>
</dbReference>
<evidence type="ECO:0000256" key="4">
    <source>
        <dbReference type="SAM" id="MobiDB-lite"/>
    </source>
</evidence>
<organism evidence="6 7">
    <name type="scientific">Streptosporangium pseudovulgare</name>
    <dbReference type="NCBI Taxonomy" id="35765"/>
    <lineage>
        <taxon>Bacteria</taxon>
        <taxon>Bacillati</taxon>
        <taxon>Actinomycetota</taxon>
        <taxon>Actinomycetes</taxon>
        <taxon>Streptosporangiales</taxon>
        <taxon>Streptosporangiaceae</taxon>
        <taxon>Streptosporangium</taxon>
    </lineage>
</organism>
<feature type="compositionally biased region" description="Basic residues" evidence="4">
    <location>
        <begin position="632"/>
        <end position="647"/>
    </location>
</feature>
<evidence type="ECO:0000313" key="7">
    <source>
        <dbReference type="Proteomes" id="UP000611554"/>
    </source>
</evidence>
<dbReference type="CDD" id="cd04171">
    <property type="entry name" value="SelB"/>
    <property type="match status" value="1"/>
</dbReference>
<feature type="compositionally biased region" description="Basic and acidic residues" evidence="4">
    <location>
        <begin position="609"/>
        <end position="618"/>
    </location>
</feature>
<dbReference type="InterPro" id="IPR015191">
    <property type="entry name" value="SelB_WHD4"/>
</dbReference>
<feature type="compositionally biased region" description="Gly residues" evidence="4">
    <location>
        <begin position="271"/>
        <end position="281"/>
    </location>
</feature>
<dbReference type="PANTHER" id="PTHR42854">
    <property type="entry name" value="EUKARYOTIC TRANSLATION INITIATION FACTOR 2 SUBUNIT 3 FAMILY MEMBER"/>
    <property type="match status" value="1"/>
</dbReference>
<protein>
    <submittedName>
        <fullName evidence="6">Selenocysteine-specific translation elongation factor</fullName>
    </submittedName>
</protein>
<feature type="region of interest" description="Disordered" evidence="4">
    <location>
        <begin position="609"/>
        <end position="647"/>
    </location>
</feature>
<comment type="caution">
    <text evidence="6">The sequence shown here is derived from an EMBL/GenBank/DDBJ whole genome shotgun (WGS) entry which is preliminary data.</text>
</comment>
<keyword evidence="7" id="KW-1185">Reference proteome</keyword>
<evidence type="ECO:0000313" key="6">
    <source>
        <dbReference type="EMBL" id="GGP98374.1"/>
    </source>
</evidence>
<feature type="region of interest" description="Disordered" evidence="4">
    <location>
        <begin position="269"/>
        <end position="316"/>
    </location>
</feature>
<dbReference type="InterPro" id="IPR036388">
    <property type="entry name" value="WH-like_DNA-bd_sf"/>
</dbReference>
<evidence type="ECO:0000256" key="2">
    <source>
        <dbReference type="ARBA" id="ARBA00022917"/>
    </source>
</evidence>
<dbReference type="PANTHER" id="PTHR42854:SF3">
    <property type="entry name" value="EUKARYOTIC TRANSLATION INITIATION FACTOR 2 SUBUNIT 3-RELATED"/>
    <property type="match status" value="1"/>
</dbReference>
<sequence>MHVVATAGHVDHGKSTLVRALTGMEPDRLAEERRRGLTIELGYAWTALPSGERLAFVDVPGHERFLATMLAGVGSAPAVMFVVAADEGWMPQSEEHLTAVEALGVRHGLLVVTRADLADPAPAMETARARLAAGGLAGIEALAVSGRTGRGLDELRGALDRLVAGLPAPDPGAPVRLWIDRAFSVHGSGTVVTGTLPEGRIAAGDELELPGGPVRVRALESLKESLPAVTGVARVALNLRGRAVPERGQALVTPGAWTVTDLVDVRLSPVGTGGRGAGTGGREAEPGAPGGPGRDLDVPGGRRAAGGRAGPGAPVDRLPARLTAHIGSAAVVCSVRPLGGRVVRLRLARPLPLHVGDVLLLRDPGRERGEVRVLAGASVLDVRPPSVSRRGAARERAAELAGAVPGAAALLRTHRLLRAGELRAMGCPPADEPVCGDWHADPEHWSRLVARLPEAVRRYAAGHPLEPGMPVEAARHALGLPDRRLVAALVRPPLSVADGRISGGRPALPAPVARAVARLGTELSARPFLAPEAGRLAELGLGPRELAAAVAAGALLRVADGIVLLPGADVRAARVLARLPQPFTVSQARQALGTSRRVAVPLLEHLDRRGLTERDGDHRRCRPPAPGTVPPNHRKSGQTSHKRTSPY</sequence>
<evidence type="ECO:0000256" key="3">
    <source>
        <dbReference type="ARBA" id="ARBA00023134"/>
    </source>
</evidence>
<accession>A0ABQ2QX05</accession>
<dbReference type="SUPFAM" id="SSF52540">
    <property type="entry name" value="P-loop containing nucleoside triphosphate hydrolases"/>
    <property type="match status" value="1"/>
</dbReference>
<feature type="domain" description="Tr-type G" evidence="5">
    <location>
        <begin position="1"/>
        <end position="170"/>
    </location>
</feature>
<dbReference type="InterPro" id="IPR050543">
    <property type="entry name" value="eIF2G"/>
</dbReference>
<dbReference type="InterPro" id="IPR009000">
    <property type="entry name" value="Transl_B-barrel_sf"/>
</dbReference>
<dbReference type="PROSITE" id="PS51722">
    <property type="entry name" value="G_TR_2"/>
    <property type="match status" value="1"/>
</dbReference>
<dbReference type="Pfam" id="PF09107">
    <property type="entry name" value="WHD_3rd_SelB"/>
    <property type="match status" value="1"/>
</dbReference>
<dbReference type="RefSeq" id="WP_189247115.1">
    <property type="nucleotide sequence ID" value="NZ_BMQJ01000006.1"/>
</dbReference>
<dbReference type="Proteomes" id="UP000611554">
    <property type="component" value="Unassembled WGS sequence"/>
</dbReference>
<dbReference type="Pfam" id="PF00009">
    <property type="entry name" value="GTP_EFTU"/>
    <property type="match status" value="1"/>
</dbReference>
<dbReference type="SUPFAM" id="SSF50447">
    <property type="entry name" value="Translation proteins"/>
    <property type="match status" value="1"/>
</dbReference>
<keyword evidence="1" id="KW-0547">Nucleotide-binding</keyword>